<proteinExistence type="predicted"/>
<dbReference type="HOGENOM" id="CLU_1321994_0_0_1"/>
<dbReference type="CTD" id="9816211"/>
<evidence type="ECO:0000313" key="4">
    <source>
        <dbReference type="Proteomes" id="UP000483820"/>
    </source>
</evidence>
<dbReference type="eggNOG" id="ENOG502TIVS">
    <property type="taxonomic scope" value="Eukaryota"/>
</dbReference>
<dbReference type="Proteomes" id="UP000483820">
    <property type="component" value="Chromosome I"/>
</dbReference>
<gene>
    <name evidence="1" type="ORF">CRE_20748</name>
    <name evidence="2" type="ORF">GCK72_001450</name>
</gene>
<evidence type="ECO:0000313" key="3">
    <source>
        <dbReference type="Proteomes" id="UP000008281"/>
    </source>
</evidence>
<reference evidence="2 4" key="2">
    <citation type="submission" date="2019-12" db="EMBL/GenBank/DDBJ databases">
        <title>Chromosome-level assembly of the Caenorhabditis remanei genome.</title>
        <authorList>
            <person name="Teterina A.A."/>
            <person name="Willis J.H."/>
            <person name="Phillips P.C."/>
        </authorList>
    </citation>
    <scope>NUCLEOTIDE SEQUENCE [LARGE SCALE GENOMIC DNA]</scope>
    <source>
        <strain evidence="2 4">PX506</strain>
        <tissue evidence="2">Whole organism</tissue>
    </source>
</reference>
<dbReference type="EMBL" id="DS268441">
    <property type="protein sequence ID" value="EFP01005.1"/>
    <property type="molecule type" value="Genomic_DNA"/>
</dbReference>
<keyword evidence="3" id="KW-1185">Reference proteome</keyword>
<reference evidence="1" key="1">
    <citation type="submission" date="2007-07" db="EMBL/GenBank/DDBJ databases">
        <title>PCAP assembly of the Caenorhabditis remanei genome.</title>
        <authorList>
            <consortium name="The Caenorhabditis remanei Sequencing Consortium"/>
            <person name="Wilson R.K."/>
        </authorList>
    </citation>
    <scope>NUCLEOTIDE SEQUENCE [LARGE SCALE GENOMIC DNA]</scope>
    <source>
        <strain evidence="1">PB4641</strain>
    </source>
</reference>
<evidence type="ECO:0000313" key="2">
    <source>
        <dbReference type="EMBL" id="KAF1769633.1"/>
    </source>
</evidence>
<dbReference type="RefSeq" id="XP_003105107.1">
    <property type="nucleotide sequence ID" value="XM_003105059.1"/>
</dbReference>
<protein>
    <submittedName>
        <fullName evidence="1">Uncharacterized protein</fullName>
    </submittedName>
</protein>
<dbReference type="Proteomes" id="UP000008281">
    <property type="component" value="Unassembled WGS sequence"/>
</dbReference>
<organism evidence="3">
    <name type="scientific">Caenorhabditis remanei</name>
    <name type="common">Caenorhabditis vulgaris</name>
    <dbReference type="NCBI Taxonomy" id="31234"/>
    <lineage>
        <taxon>Eukaryota</taxon>
        <taxon>Metazoa</taxon>
        <taxon>Ecdysozoa</taxon>
        <taxon>Nematoda</taxon>
        <taxon>Chromadorea</taxon>
        <taxon>Rhabditida</taxon>
        <taxon>Rhabditina</taxon>
        <taxon>Rhabditomorpha</taxon>
        <taxon>Rhabditoidea</taxon>
        <taxon>Rhabditidae</taxon>
        <taxon>Peloderinae</taxon>
        <taxon>Caenorhabditis</taxon>
    </lineage>
</organism>
<name>E3MFD4_CAERE</name>
<dbReference type="EMBL" id="WUAV01000001">
    <property type="protein sequence ID" value="KAF1769633.1"/>
    <property type="molecule type" value="Genomic_DNA"/>
</dbReference>
<dbReference type="KEGG" id="crq:GCK72_001450"/>
<accession>E3MFD4</accession>
<evidence type="ECO:0000313" key="1">
    <source>
        <dbReference type="EMBL" id="EFP01005.1"/>
    </source>
</evidence>
<dbReference type="AlphaFoldDB" id="E3MFD4"/>
<sequence length="208" mass="24563">MSDFHVKGDGPLETWQLEGAARFFNNQEHEIAYHKLFQSANARIQRYFITIGVRINHEDTRDWAMSKMIDEATKMNLSYNDNKSMAQVLDMGYKSAKRNYNNRQPLDDEEKVQLKDKAQWETHHSNVTEFQDAMDKLAENSAFEIRILSALLSGHPDDIQYTKETWTEEYEHEKYVVHHHFFPKFVSHGTRHMTEAEMETLRNATTNY</sequence>
<dbReference type="OrthoDB" id="5777002at2759"/>
<dbReference type="GeneID" id="9816211"/>